<reference evidence="1" key="2">
    <citation type="journal article" date="2015" name="Data Brief">
        <title>Shoot transcriptome of the giant reed, Arundo donax.</title>
        <authorList>
            <person name="Barrero R.A."/>
            <person name="Guerrero F.D."/>
            <person name="Moolhuijzen P."/>
            <person name="Goolsby J.A."/>
            <person name="Tidwell J."/>
            <person name="Bellgard S.E."/>
            <person name="Bellgard M.I."/>
        </authorList>
    </citation>
    <scope>NUCLEOTIDE SEQUENCE</scope>
    <source>
        <tissue evidence="1">Shoot tissue taken approximately 20 cm above the soil surface</tissue>
    </source>
</reference>
<proteinExistence type="predicted"/>
<reference evidence="1" key="1">
    <citation type="submission" date="2014-09" db="EMBL/GenBank/DDBJ databases">
        <authorList>
            <person name="Magalhaes I.L.F."/>
            <person name="Oliveira U."/>
            <person name="Santos F.R."/>
            <person name="Vidigal T.H.D.A."/>
            <person name="Brescovit A.D."/>
            <person name="Santos A.J."/>
        </authorList>
    </citation>
    <scope>NUCLEOTIDE SEQUENCE</scope>
    <source>
        <tissue evidence="1">Shoot tissue taken approximately 20 cm above the soil surface</tissue>
    </source>
</reference>
<accession>A0A0A9C439</accession>
<organism evidence="1">
    <name type="scientific">Arundo donax</name>
    <name type="common">Giant reed</name>
    <name type="synonym">Donax arundinaceus</name>
    <dbReference type="NCBI Taxonomy" id="35708"/>
    <lineage>
        <taxon>Eukaryota</taxon>
        <taxon>Viridiplantae</taxon>
        <taxon>Streptophyta</taxon>
        <taxon>Embryophyta</taxon>
        <taxon>Tracheophyta</taxon>
        <taxon>Spermatophyta</taxon>
        <taxon>Magnoliopsida</taxon>
        <taxon>Liliopsida</taxon>
        <taxon>Poales</taxon>
        <taxon>Poaceae</taxon>
        <taxon>PACMAD clade</taxon>
        <taxon>Arundinoideae</taxon>
        <taxon>Arundineae</taxon>
        <taxon>Arundo</taxon>
    </lineage>
</organism>
<dbReference type="AlphaFoldDB" id="A0A0A9C439"/>
<sequence length="43" mass="4792">MCLILHHTEPSCRLITLRSSSLQKTSSFAALVFPKYWGNVSAP</sequence>
<protein>
    <submittedName>
        <fullName evidence="1">Uncharacterized protein</fullName>
    </submittedName>
</protein>
<evidence type="ECO:0000313" key="1">
    <source>
        <dbReference type="EMBL" id="JAD69208.1"/>
    </source>
</evidence>
<dbReference type="EMBL" id="GBRH01228687">
    <property type="protein sequence ID" value="JAD69208.1"/>
    <property type="molecule type" value="Transcribed_RNA"/>
</dbReference>
<name>A0A0A9C439_ARUDO</name>